<feature type="transmembrane region" description="Helical" evidence="1">
    <location>
        <begin position="21"/>
        <end position="37"/>
    </location>
</feature>
<dbReference type="Proteomes" id="UP000007460">
    <property type="component" value="Chromosome"/>
</dbReference>
<dbReference type="AlphaFoldDB" id="D5BQY8"/>
<dbReference type="KEGG" id="apb:SAR116_0459"/>
<reference evidence="2 3" key="1">
    <citation type="journal article" date="2010" name="J. Bacteriol.">
        <title>Complete genome sequence of "Candidatus Puniceispirillum marinum" IMCC1322, a representative of the SAR116 clade in the Alphaproteobacteria.</title>
        <authorList>
            <person name="Oh H.M."/>
            <person name="Kwon K.K."/>
            <person name="Kang I."/>
            <person name="Kang S.G."/>
            <person name="Lee J.H."/>
            <person name="Kim S.J."/>
            <person name="Cho J.C."/>
        </authorList>
    </citation>
    <scope>NUCLEOTIDE SEQUENCE [LARGE SCALE GENOMIC DNA]</scope>
    <source>
        <strain evidence="2 3">IMCC1322</strain>
    </source>
</reference>
<dbReference type="eggNOG" id="ENOG5031A0B">
    <property type="taxonomic scope" value="Bacteria"/>
</dbReference>
<gene>
    <name evidence="2" type="ordered locus">SAR116_0459</name>
</gene>
<feature type="transmembrane region" description="Helical" evidence="1">
    <location>
        <begin position="49"/>
        <end position="70"/>
    </location>
</feature>
<dbReference type="RefSeq" id="WP_013045332.1">
    <property type="nucleotide sequence ID" value="NC_014010.1"/>
</dbReference>
<organism evidence="2 3">
    <name type="scientific">Puniceispirillum marinum (strain IMCC1322)</name>
    <dbReference type="NCBI Taxonomy" id="488538"/>
    <lineage>
        <taxon>Bacteria</taxon>
        <taxon>Pseudomonadati</taxon>
        <taxon>Pseudomonadota</taxon>
        <taxon>Alphaproteobacteria</taxon>
        <taxon>Candidatus Puniceispirillales</taxon>
        <taxon>Candidatus Puniceispirillaceae</taxon>
        <taxon>Candidatus Puniceispirillum</taxon>
    </lineage>
</organism>
<keyword evidence="1" id="KW-0472">Membrane</keyword>
<name>D5BQY8_PUNMI</name>
<dbReference type="HOGENOM" id="CLU_160720_1_0_5"/>
<dbReference type="EMBL" id="CP001751">
    <property type="protein sequence ID" value="ADE38702.1"/>
    <property type="molecule type" value="Genomic_DNA"/>
</dbReference>
<evidence type="ECO:0000256" key="1">
    <source>
        <dbReference type="SAM" id="Phobius"/>
    </source>
</evidence>
<evidence type="ECO:0000313" key="3">
    <source>
        <dbReference type="Proteomes" id="UP000007460"/>
    </source>
</evidence>
<keyword evidence="1" id="KW-0812">Transmembrane</keyword>
<keyword evidence="1" id="KW-1133">Transmembrane helix</keyword>
<proteinExistence type="predicted"/>
<accession>D5BQY8</accession>
<protein>
    <submittedName>
        <fullName evidence="2">Uncharacterized protein</fullName>
    </submittedName>
</protein>
<evidence type="ECO:0000313" key="2">
    <source>
        <dbReference type="EMBL" id="ADE38702.1"/>
    </source>
</evidence>
<dbReference type="OrthoDB" id="7631747at2"/>
<keyword evidence="3" id="KW-1185">Reference proteome</keyword>
<dbReference type="STRING" id="488538.SAR116_0459"/>
<sequence>MSKSPSKTQLDLARLGSRFTRFLLVIAVILIALEFVVHRHGETLIEDSFMFPAIYGFIAFIFIVEVGKILRRLIMRDESYYDDKQDTGEDSHVR</sequence>